<dbReference type="GO" id="GO:0003677">
    <property type="term" value="F:DNA binding"/>
    <property type="evidence" value="ECO:0007669"/>
    <property type="project" value="UniProtKB-KW"/>
</dbReference>
<reference evidence="1 2" key="1">
    <citation type="submission" date="2015-11" db="EMBL/GenBank/DDBJ databases">
        <title>Genome-wide analysis reveals the secondary metabolome in Streptomyces kanasensis ZX01.</title>
        <authorList>
            <person name="Zhang G."/>
            <person name="Han L."/>
            <person name="Feng J."/>
            <person name="Zhang X."/>
        </authorList>
    </citation>
    <scope>NUCLEOTIDE SEQUENCE [LARGE SCALE GENOMIC DNA]</scope>
    <source>
        <strain evidence="1 2">ZX01</strain>
    </source>
</reference>
<accession>A0A100Y3C8</accession>
<dbReference type="Gene3D" id="4.10.520.10">
    <property type="entry name" value="IHF-like DNA-binding proteins"/>
    <property type="match status" value="1"/>
</dbReference>
<keyword evidence="2" id="KW-1185">Reference proteome</keyword>
<dbReference type="Proteomes" id="UP000054011">
    <property type="component" value="Unassembled WGS sequence"/>
</dbReference>
<organism evidence="1 2">
    <name type="scientific">Streptomyces kanasensis</name>
    <dbReference type="NCBI Taxonomy" id="936756"/>
    <lineage>
        <taxon>Bacteria</taxon>
        <taxon>Bacillati</taxon>
        <taxon>Actinomycetota</taxon>
        <taxon>Actinomycetes</taxon>
        <taxon>Kitasatosporales</taxon>
        <taxon>Streptomycetaceae</taxon>
        <taxon>Streptomyces</taxon>
    </lineage>
</organism>
<dbReference type="AlphaFoldDB" id="A0A100Y3C8"/>
<name>A0A100Y3C8_9ACTN</name>
<dbReference type="SUPFAM" id="SSF47729">
    <property type="entry name" value="IHF-like DNA-binding proteins"/>
    <property type="match status" value="1"/>
</dbReference>
<dbReference type="OrthoDB" id="4234928at2"/>
<comment type="caution">
    <text evidence="1">The sequence shown here is derived from an EMBL/GenBank/DDBJ whole genome shotgun (WGS) entry which is preliminary data.</text>
</comment>
<dbReference type="InterPro" id="IPR010992">
    <property type="entry name" value="IHF-like_DNA-bd_dom_sf"/>
</dbReference>
<gene>
    <name evidence="1" type="ORF">ATE80_20745</name>
</gene>
<keyword evidence="1" id="KW-0238">DNA-binding</keyword>
<sequence length="85" mass="8977">MDRSALAEATARKAAERGGRVSVDEVGRVLEALFGTVADAGTLAEALRRDRTVSLMGFGSFHLQDGTAVLRPGQALNEYLNGSLD</sequence>
<dbReference type="EMBL" id="LNSV01000059">
    <property type="protein sequence ID" value="KUH36946.1"/>
    <property type="molecule type" value="Genomic_DNA"/>
</dbReference>
<proteinExistence type="predicted"/>
<evidence type="ECO:0000313" key="2">
    <source>
        <dbReference type="Proteomes" id="UP000054011"/>
    </source>
</evidence>
<protein>
    <submittedName>
        <fullName evidence="1">DNA-binding protein</fullName>
    </submittedName>
</protein>
<evidence type="ECO:0000313" key="1">
    <source>
        <dbReference type="EMBL" id="KUH36946.1"/>
    </source>
</evidence>
<dbReference type="RefSeq" id="WP_058943748.1">
    <property type="nucleotide sequence ID" value="NZ_JBIBSF010000001.1"/>
</dbReference>